<dbReference type="OrthoDB" id="844at2759"/>
<evidence type="ECO:0000256" key="16">
    <source>
        <dbReference type="ARBA" id="ARBA00047995"/>
    </source>
</evidence>
<organism evidence="21 22">
    <name type="scientific">Curvularia kusanoi</name>
    <name type="common">Cochliobolus kusanoi</name>
    <dbReference type="NCBI Taxonomy" id="90978"/>
    <lineage>
        <taxon>Eukaryota</taxon>
        <taxon>Fungi</taxon>
        <taxon>Dikarya</taxon>
        <taxon>Ascomycota</taxon>
        <taxon>Pezizomycotina</taxon>
        <taxon>Dothideomycetes</taxon>
        <taxon>Pleosporomycetidae</taxon>
        <taxon>Pleosporales</taxon>
        <taxon>Pleosporineae</taxon>
        <taxon>Pleosporaceae</taxon>
        <taxon>Curvularia</taxon>
    </lineage>
</organism>
<dbReference type="Pfam" id="PF12619">
    <property type="entry name" value="MCM2_N"/>
    <property type="match status" value="1"/>
</dbReference>
<evidence type="ECO:0000259" key="20">
    <source>
        <dbReference type="PROSITE" id="PS50051"/>
    </source>
</evidence>
<dbReference type="InterPro" id="IPR001208">
    <property type="entry name" value="MCM_dom"/>
</dbReference>
<evidence type="ECO:0000313" key="22">
    <source>
        <dbReference type="Proteomes" id="UP000801428"/>
    </source>
</evidence>
<comment type="similarity">
    <text evidence="2">Belongs to the MCM family.</text>
</comment>
<evidence type="ECO:0000256" key="7">
    <source>
        <dbReference type="ARBA" id="ARBA00022741"/>
    </source>
</evidence>
<comment type="subcellular location">
    <subcellularLocation>
        <location evidence="1">Nucleus</location>
    </subcellularLocation>
</comment>
<dbReference type="PROSITE" id="PS50051">
    <property type="entry name" value="MCM_2"/>
    <property type="match status" value="1"/>
</dbReference>
<evidence type="ECO:0000256" key="1">
    <source>
        <dbReference type="ARBA" id="ARBA00004123"/>
    </source>
</evidence>
<evidence type="ECO:0000256" key="6">
    <source>
        <dbReference type="ARBA" id="ARBA00022723"/>
    </source>
</evidence>
<keyword evidence="15" id="KW-0131">Cell cycle</keyword>
<evidence type="ECO:0000256" key="15">
    <source>
        <dbReference type="ARBA" id="ARBA00023306"/>
    </source>
</evidence>
<dbReference type="SUPFAM" id="SSF52540">
    <property type="entry name" value="P-loop containing nucleoside triphosphate hydrolases"/>
    <property type="match status" value="1"/>
</dbReference>
<dbReference type="InterPro" id="IPR008045">
    <property type="entry name" value="MCM2"/>
</dbReference>
<dbReference type="Pfam" id="PF14551">
    <property type="entry name" value="MCM_N"/>
    <property type="match status" value="1"/>
</dbReference>
<dbReference type="GO" id="GO:0006279">
    <property type="term" value="P:premeiotic DNA replication"/>
    <property type="evidence" value="ECO:0007669"/>
    <property type="project" value="UniProtKB-ARBA"/>
</dbReference>
<dbReference type="GO" id="GO:0003682">
    <property type="term" value="F:chromatin binding"/>
    <property type="evidence" value="ECO:0007669"/>
    <property type="project" value="UniProtKB-ARBA"/>
</dbReference>
<keyword evidence="11" id="KW-0862">Zinc</keyword>
<dbReference type="Gene3D" id="2.20.28.10">
    <property type="match status" value="1"/>
</dbReference>
<reference evidence="21" key="1">
    <citation type="submission" date="2019-04" db="EMBL/GenBank/DDBJ databases">
        <title>Sequencing of skin fungus with MAO and IRED activity.</title>
        <authorList>
            <person name="Marsaioli A.J."/>
            <person name="Bonatto J.M.C."/>
            <person name="Reis Junior O."/>
        </authorList>
    </citation>
    <scope>NUCLEOTIDE SEQUENCE</scope>
    <source>
        <strain evidence="21">30M1</strain>
    </source>
</reference>
<keyword evidence="13" id="KW-0238">DNA-binding</keyword>
<dbReference type="AlphaFoldDB" id="A0A9P4WEP7"/>
<evidence type="ECO:0000256" key="8">
    <source>
        <dbReference type="ARBA" id="ARBA00022771"/>
    </source>
</evidence>
<keyword evidence="5" id="KW-0235">DNA replication</keyword>
<name>A0A9P4WEP7_CURKU</name>
<dbReference type="EMBL" id="SWKU01000001">
    <property type="protein sequence ID" value="KAF3010863.1"/>
    <property type="molecule type" value="Genomic_DNA"/>
</dbReference>
<evidence type="ECO:0000256" key="3">
    <source>
        <dbReference type="ARBA" id="ARBA00012551"/>
    </source>
</evidence>
<evidence type="ECO:0000256" key="17">
    <source>
        <dbReference type="ARBA" id="ARBA00074927"/>
    </source>
</evidence>
<keyword evidence="12" id="KW-0067">ATP-binding</keyword>
<evidence type="ECO:0000256" key="11">
    <source>
        <dbReference type="ARBA" id="ARBA00022833"/>
    </source>
</evidence>
<keyword evidence="10 21" id="KW-0347">Helicase</keyword>
<keyword evidence="9" id="KW-0378">Hydrolase</keyword>
<dbReference type="Pfam" id="PF17207">
    <property type="entry name" value="MCM_OB"/>
    <property type="match status" value="1"/>
</dbReference>
<dbReference type="GO" id="GO:0000727">
    <property type="term" value="P:double-strand break repair via break-induced replication"/>
    <property type="evidence" value="ECO:0007669"/>
    <property type="project" value="TreeGrafter"/>
</dbReference>
<evidence type="ECO:0000256" key="10">
    <source>
        <dbReference type="ARBA" id="ARBA00022806"/>
    </source>
</evidence>
<dbReference type="PANTHER" id="PTHR11630:SF44">
    <property type="entry name" value="DNA REPLICATION LICENSING FACTOR MCM2"/>
    <property type="match status" value="1"/>
</dbReference>
<feature type="region of interest" description="Disordered" evidence="19">
    <location>
        <begin position="1"/>
        <end position="81"/>
    </location>
</feature>
<evidence type="ECO:0000256" key="14">
    <source>
        <dbReference type="ARBA" id="ARBA00023242"/>
    </source>
</evidence>
<feature type="compositionally biased region" description="Low complexity" evidence="19">
    <location>
        <begin position="23"/>
        <end position="39"/>
    </location>
</feature>
<dbReference type="GO" id="GO:0017116">
    <property type="term" value="F:single-stranded DNA helicase activity"/>
    <property type="evidence" value="ECO:0007669"/>
    <property type="project" value="TreeGrafter"/>
</dbReference>
<feature type="region of interest" description="Disordered" evidence="19">
    <location>
        <begin position="705"/>
        <end position="730"/>
    </location>
</feature>
<dbReference type="GO" id="GO:0016787">
    <property type="term" value="F:hydrolase activity"/>
    <property type="evidence" value="ECO:0007669"/>
    <property type="project" value="UniProtKB-KW"/>
</dbReference>
<comment type="caution">
    <text evidence="21">The sequence shown here is derived from an EMBL/GenBank/DDBJ whole genome shotgun (WGS) entry which is preliminary data.</text>
</comment>
<dbReference type="FunFam" id="2.20.28.10:FF:000002">
    <property type="entry name" value="DNA helicase"/>
    <property type="match status" value="1"/>
</dbReference>
<feature type="compositionally biased region" description="Acidic residues" evidence="19">
    <location>
        <begin position="712"/>
        <end position="725"/>
    </location>
</feature>
<comment type="catalytic activity">
    <reaction evidence="16">
        <text>ATP + H2O = ADP + phosphate + H(+)</text>
        <dbReference type="Rhea" id="RHEA:13065"/>
        <dbReference type="ChEBI" id="CHEBI:15377"/>
        <dbReference type="ChEBI" id="CHEBI:15378"/>
        <dbReference type="ChEBI" id="CHEBI:30616"/>
        <dbReference type="ChEBI" id="CHEBI:43474"/>
        <dbReference type="ChEBI" id="CHEBI:456216"/>
        <dbReference type="EC" id="3.6.4.12"/>
    </reaction>
</comment>
<keyword evidence="7" id="KW-0547">Nucleotide-binding</keyword>
<dbReference type="InterPro" id="IPR033762">
    <property type="entry name" value="MCM_OB"/>
</dbReference>
<dbReference type="PROSITE" id="PS00847">
    <property type="entry name" value="MCM_1"/>
    <property type="match status" value="1"/>
</dbReference>
<keyword evidence="6" id="KW-0479">Metal-binding</keyword>
<gene>
    <name evidence="21" type="primary">MCM2</name>
    <name evidence="21" type="ORF">E8E13_009132</name>
</gene>
<evidence type="ECO:0000256" key="9">
    <source>
        <dbReference type="ARBA" id="ARBA00022801"/>
    </source>
</evidence>
<dbReference type="Pfam" id="PF17855">
    <property type="entry name" value="MCM_lid"/>
    <property type="match status" value="1"/>
</dbReference>
<dbReference type="GO" id="GO:1902975">
    <property type="term" value="P:mitotic DNA replication initiation"/>
    <property type="evidence" value="ECO:0007669"/>
    <property type="project" value="TreeGrafter"/>
</dbReference>
<dbReference type="SUPFAM" id="SSF50249">
    <property type="entry name" value="Nucleic acid-binding proteins"/>
    <property type="match status" value="1"/>
</dbReference>
<dbReference type="GO" id="GO:0008270">
    <property type="term" value="F:zinc ion binding"/>
    <property type="evidence" value="ECO:0007669"/>
    <property type="project" value="UniProtKB-KW"/>
</dbReference>
<feature type="compositionally biased region" description="Acidic residues" evidence="19">
    <location>
        <begin position="61"/>
        <end position="81"/>
    </location>
</feature>
<dbReference type="InterPro" id="IPR041562">
    <property type="entry name" value="MCM_lid"/>
</dbReference>
<dbReference type="Gene3D" id="3.30.1640.10">
    <property type="entry name" value="mini-chromosome maintenance (MCM) complex, chain A, domain 1"/>
    <property type="match status" value="1"/>
</dbReference>
<dbReference type="InterPro" id="IPR012340">
    <property type="entry name" value="NA-bd_OB-fold"/>
</dbReference>
<dbReference type="GO" id="GO:0031261">
    <property type="term" value="C:DNA replication preinitiation complex"/>
    <property type="evidence" value="ECO:0007669"/>
    <property type="project" value="UniProtKB-ARBA"/>
</dbReference>
<dbReference type="GO" id="GO:0003697">
    <property type="term" value="F:single-stranded DNA binding"/>
    <property type="evidence" value="ECO:0007669"/>
    <property type="project" value="TreeGrafter"/>
</dbReference>
<dbReference type="InterPro" id="IPR027417">
    <property type="entry name" value="P-loop_NTPase"/>
</dbReference>
<feature type="domain" description="MCM C-terminal AAA(+) ATPase" evidence="20">
    <location>
        <begin position="480"/>
        <end position="686"/>
    </location>
</feature>
<dbReference type="PRINTS" id="PR01657">
    <property type="entry name" value="MCMFAMILY"/>
</dbReference>
<evidence type="ECO:0000256" key="2">
    <source>
        <dbReference type="ARBA" id="ARBA00008010"/>
    </source>
</evidence>
<evidence type="ECO:0000256" key="18">
    <source>
        <dbReference type="ARBA" id="ARBA00078186"/>
    </source>
</evidence>
<dbReference type="GO" id="GO:0043596">
    <property type="term" value="C:nuclear replication fork"/>
    <property type="evidence" value="ECO:0007669"/>
    <property type="project" value="UniProtKB-ARBA"/>
</dbReference>
<dbReference type="FunFam" id="3.30.1640.10:FF:000003">
    <property type="entry name" value="DNA helicase"/>
    <property type="match status" value="1"/>
</dbReference>
<dbReference type="InterPro" id="IPR018525">
    <property type="entry name" value="MCM_CS"/>
</dbReference>
<dbReference type="GO" id="GO:0043138">
    <property type="term" value="F:3'-5' DNA helicase activity"/>
    <property type="evidence" value="ECO:0007669"/>
    <property type="project" value="TreeGrafter"/>
</dbReference>
<evidence type="ECO:0000256" key="5">
    <source>
        <dbReference type="ARBA" id="ARBA00022705"/>
    </source>
</evidence>
<protein>
    <recommendedName>
        <fullName evidence="4">DNA replication licensing factor MCM2</fullName>
        <ecNumber evidence="3">3.6.4.12</ecNumber>
    </recommendedName>
    <alternativeName>
        <fullName evidence="17">DNA replication licensing factor mcm2</fullName>
    </alternativeName>
    <alternativeName>
        <fullName evidence="18">Minichromosome maintenance protein 2</fullName>
    </alternativeName>
</protein>
<keyword evidence="8" id="KW-0863">Zinc-finger</keyword>
<dbReference type="InterPro" id="IPR027925">
    <property type="entry name" value="MCM_N"/>
</dbReference>
<dbReference type="InterPro" id="IPR031327">
    <property type="entry name" value="MCM"/>
</dbReference>
<dbReference type="PANTHER" id="PTHR11630">
    <property type="entry name" value="DNA REPLICATION LICENSING FACTOR MCM FAMILY MEMBER"/>
    <property type="match status" value="1"/>
</dbReference>
<dbReference type="PRINTS" id="PR01658">
    <property type="entry name" value="MCMPROTEIN2"/>
</dbReference>
<evidence type="ECO:0000256" key="19">
    <source>
        <dbReference type="SAM" id="MobiDB-lite"/>
    </source>
</evidence>
<dbReference type="Gene3D" id="3.40.50.300">
    <property type="entry name" value="P-loop containing nucleotide triphosphate hydrolases"/>
    <property type="match status" value="1"/>
</dbReference>
<dbReference type="CDD" id="cd17753">
    <property type="entry name" value="MCM2"/>
    <property type="match status" value="1"/>
</dbReference>
<proteinExistence type="inferred from homology"/>
<sequence>MDAANRGTVPSRGNNKRSRDDGLSSSGALPPSSPMASSPPMLPNEEDADLMGDDDIMRDVDDLDEDAEEAEGIDLFADDFENDYNRRENDAYEGAGIDDEGEYDELSLDQRRELERRLNARDREARRRMPAAFLPDDDEDGLADLMGQGRRRVRRHRYDEDQDDMDMGDDIMNEELTLEALTDVKANNLTDWVAQPQVARTIAREFKSFLTEYVDESGASVYGTRIRTLGEVNAESLEVSFDHLAESKATLAYWLANTPTEMLKIFDQVSMEVVLLHYPDYERIHNEIHVRITDVPVQYTLRQLRQSHLNSLVRVSGVVTRRSGVFPQLKYVKFDCTKCGATLGPFHQDSNVEVKISFCQNCQSRGPFTVNSERTVYRNYQKLTLQESPGTVPAGRLPRHREVILLWDLIDSAKPGEEIEVTGIYRNNYDAALNNKNGFPVFATILEANYVVKSHDQLAGFRLTDEDEREIRKLSKDPKIVDKIVNSIAPSIYGHTDIKTAVALSLFGGVSKEAAGRHSIRGDINVLLLGDPGTAKSQVLKYVEKTAHRAVFATGQGASAVGLTASVRRDPMTSEWTLEGGALVLADKGTCLIDEFDKMNDQDRTSIHEAMEQQTISISKAGIVTTLQARCAIVAAANPIGGRYNSTIPFSQNVELTEPILSRFDILCVVRDTVDPKEDERLAKFVVNSHGRAHPLVNSAYGYSDKTRTSEEGENGEGMEVDEDESARKQGEIPQELLRKYILYAREKCRPKLYQIDQDKVARLFADMRRESMATGAYPITVRHLEAILRIAEAFCKMRLSDYCSSQDIDRAIAVTVDSFVGSQKVSAKKALARSFAKYTLNRPGATPRLNALWLATFLEKQINGPQIPRQIEAHSRFLALLNDRSPTGLLCRLGSIDARKVSKTEYIYLLDTLVDMFMTPVKMKLTFDFLPELEPEKPPNRLLGQCRRTIENGRQRVEVRMSAIRISNGLVAPTGSVLNPTSMARLSILLHEICHAVLMVYACQYCPGYTADVVQLRGHAFAWQRVAYAVEYAAWKKLGFKLRLGRFSSIAAHWQDLREWPSTQEFERWMLFWENL</sequence>
<accession>A0A9P4WEP7</accession>
<evidence type="ECO:0000313" key="21">
    <source>
        <dbReference type="EMBL" id="KAF3010863.1"/>
    </source>
</evidence>
<dbReference type="Gene3D" id="2.40.50.140">
    <property type="entry name" value="Nucleic acid-binding proteins"/>
    <property type="match status" value="1"/>
</dbReference>
<feature type="compositionally biased region" description="Acidic residues" evidence="19">
    <location>
        <begin position="44"/>
        <end position="54"/>
    </location>
</feature>
<evidence type="ECO:0000256" key="4">
    <source>
        <dbReference type="ARBA" id="ARBA00018925"/>
    </source>
</evidence>
<keyword evidence="14" id="KW-0539">Nucleus</keyword>
<dbReference type="EC" id="3.6.4.12" evidence="3"/>
<evidence type="ECO:0000256" key="13">
    <source>
        <dbReference type="ARBA" id="ARBA00023125"/>
    </source>
</evidence>
<dbReference type="Pfam" id="PF00493">
    <property type="entry name" value="MCM"/>
    <property type="match status" value="1"/>
</dbReference>
<dbReference type="GO" id="GO:0042555">
    <property type="term" value="C:MCM complex"/>
    <property type="evidence" value="ECO:0007669"/>
    <property type="project" value="InterPro"/>
</dbReference>
<dbReference type="GO" id="GO:0005656">
    <property type="term" value="C:nuclear pre-replicative complex"/>
    <property type="evidence" value="ECO:0007669"/>
    <property type="project" value="UniProtKB-ARBA"/>
</dbReference>
<dbReference type="FunFam" id="3.40.50.300:FF:000138">
    <property type="entry name" value="DNA helicase"/>
    <property type="match status" value="1"/>
</dbReference>
<dbReference type="SMART" id="SM00350">
    <property type="entry name" value="MCM"/>
    <property type="match status" value="1"/>
</dbReference>
<evidence type="ECO:0000256" key="12">
    <source>
        <dbReference type="ARBA" id="ARBA00022840"/>
    </source>
</evidence>
<dbReference type="Proteomes" id="UP000801428">
    <property type="component" value="Unassembled WGS sequence"/>
</dbReference>
<dbReference type="GO" id="GO:0005524">
    <property type="term" value="F:ATP binding"/>
    <property type="evidence" value="ECO:0007669"/>
    <property type="project" value="UniProtKB-KW"/>
</dbReference>
<keyword evidence="22" id="KW-1185">Reference proteome</keyword>